<evidence type="ECO:0000259" key="9">
    <source>
        <dbReference type="PROSITE" id="PS50021"/>
    </source>
</evidence>
<comment type="similarity">
    <text evidence="6">Belongs to the CAMSAP1 family.</text>
</comment>
<dbReference type="InterPro" id="IPR038209">
    <property type="entry name" value="CKK_dom_sf"/>
</dbReference>
<keyword evidence="12" id="KW-1185">Reference proteome</keyword>
<reference evidence="11 12" key="1">
    <citation type="journal article" date="2014" name="Nat. Genet.">
        <title>Genome and transcriptome of the porcine whipworm Trichuris suis.</title>
        <authorList>
            <person name="Jex A.R."/>
            <person name="Nejsum P."/>
            <person name="Schwarz E.M."/>
            <person name="Hu L."/>
            <person name="Young N.D."/>
            <person name="Hall R.S."/>
            <person name="Korhonen P.K."/>
            <person name="Liao S."/>
            <person name="Thamsborg S."/>
            <person name="Xia J."/>
            <person name="Xu P."/>
            <person name="Wang S."/>
            <person name="Scheerlinck J.P."/>
            <person name="Hofmann A."/>
            <person name="Sternberg P.W."/>
            <person name="Wang J."/>
            <person name="Gasser R.B."/>
        </authorList>
    </citation>
    <scope>NUCLEOTIDE SEQUENCE [LARGE SCALE GENOMIC DNA]</scope>
    <source>
        <strain evidence="11">DCEP-RM93M</strain>
    </source>
</reference>
<dbReference type="SUPFAM" id="SSF50346">
    <property type="entry name" value="PRC-barrel domain"/>
    <property type="match status" value="1"/>
</dbReference>
<evidence type="ECO:0000256" key="6">
    <source>
        <dbReference type="PROSITE-ProRule" id="PRU00841"/>
    </source>
</evidence>
<evidence type="ECO:0000256" key="4">
    <source>
        <dbReference type="ARBA" id="ARBA00023054"/>
    </source>
</evidence>
<dbReference type="GO" id="GO:0007026">
    <property type="term" value="P:negative regulation of microtubule depolymerization"/>
    <property type="evidence" value="ECO:0007669"/>
    <property type="project" value="TreeGrafter"/>
</dbReference>
<comment type="domain">
    <text evidence="6">The CKK domain binds microtubules.</text>
</comment>
<evidence type="ECO:0000256" key="2">
    <source>
        <dbReference type="ARBA" id="ARBA00022490"/>
    </source>
</evidence>
<feature type="region of interest" description="Disordered" evidence="8">
    <location>
        <begin position="758"/>
        <end position="779"/>
    </location>
</feature>
<gene>
    <name evidence="11" type="ORF">M513_03269</name>
</gene>
<dbReference type="GO" id="GO:0031122">
    <property type="term" value="P:cytoplasmic microtubule organization"/>
    <property type="evidence" value="ECO:0007669"/>
    <property type="project" value="TreeGrafter"/>
</dbReference>
<evidence type="ECO:0000256" key="1">
    <source>
        <dbReference type="ARBA" id="ARBA00004245"/>
    </source>
</evidence>
<dbReference type="GO" id="GO:0036449">
    <property type="term" value="C:microtubule minus-end"/>
    <property type="evidence" value="ECO:0007669"/>
    <property type="project" value="TreeGrafter"/>
</dbReference>
<feature type="domain" description="Calponin-homology (CH)" evidence="9">
    <location>
        <begin position="285"/>
        <end position="414"/>
    </location>
</feature>
<dbReference type="SMART" id="SM01051">
    <property type="entry name" value="CAMSAP_CKK"/>
    <property type="match status" value="1"/>
</dbReference>
<evidence type="ECO:0000256" key="5">
    <source>
        <dbReference type="ARBA" id="ARBA00023212"/>
    </source>
</evidence>
<name>A0A085MF34_9BILA</name>
<dbReference type="Gene3D" id="3.10.20.360">
    <property type="entry name" value="CKK domain"/>
    <property type="match status" value="1"/>
</dbReference>
<feature type="coiled-coil region" evidence="7">
    <location>
        <begin position="627"/>
        <end position="657"/>
    </location>
</feature>
<feature type="compositionally biased region" description="Polar residues" evidence="8">
    <location>
        <begin position="760"/>
        <end position="771"/>
    </location>
</feature>
<dbReference type="Pfam" id="PF08683">
    <property type="entry name" value="CAMSAP_CKK"/>
    <property type="match status" value="1"/>
</dbReference>
<evidence type="ECO:0008006" key="13">
    <source>
        <dbReference type="Google" id="ProtNLM"/>
    </source>
</evidence>
<dbReference type="PANTHER" id="PTHR21595:SF0">
    <property type="entry name" value="PATRONIN"/>
    <property type="match status" value="1"/>
</dbReference>
<organism evidence="11 12">
    <name type="scientific">Trichuris suis</name>
    <name type="common">pig whipworm</name>
    <dbReference type="NCBI Taxonomy" id="68888"/>
    <lineage>
        <taxon>Eukaryota</taxon>
        <taxon>Metazoa</taxon>
        <taxon>Ecdysozoa</taxon>
        <taxon>Nematoda</taxon>
        <taxon>Enoplea</taxon>
        <taxon>Dorylaimia</taxon>
        <taxon>Trichinellida</taxon>
        <taxon>Trichuridae</taxon>
        <taxon>Trichuris</taxon>
    </lineage>
</organism>
<keyword evidence="4 7" id="KW-0175">Coiled coil</keyword>
<dbReference type="PANTHER" id="PTHR21595">
    <property type="entry name" value="PATRONIN"/>
    <property type="match status" value="1"/>
</dbReference>
<dbReference type="InterPro" id="IPR031372">
    <property type="entry name" value="CAMSAP_CC1"/>
</dbReference>
<dbReference type="GO" id="GO:0051011">
    <property type="term" value="F:microtubule minus-end binding"/>
    <property type="evidence" value="ECO:0007669"/>
    <property type="project" value="TreeGrafter"/>
</dbReference>
<dbReference type="Pfam" id="PF11971">
    <property type="entry name" value="CAMSAP_CH"/>
    <property type="match status" value="1"/>
</dbReference>
<dbReference type="InterPro" id="IPR036872">
    <property type="entry name" value="CH_dom_sf"/>
</dbReference>
<dbReference type="FunFam" id="3.10.20.360:FF:000002">
    <property type="entry name" value="Patronin, isoform M"/>
    <property type="match status" value="1"/>
</dbReference>
<keyword evidence="2" id="KW-0963">Cytoplasm</keyword>
<dbReference type="Pfam" id="PF25532">
    <property type="entry name" value="CH_CAMSAP2_N"/>
    <property type="match status" value="1"/>
</dbReference>
<dbReference type="PROSITE" id="PS51508">
    <property type="entry name" value="CKK"/>
    <property type="match status" value="1"/>
</dbReference>
<dbReference type="EMBL" id="KL363197">
    <property type="protein sequence ID" value="KFD55830.1"/>
    <property type="molecule type" value="Genomic_DNA"/>
</dbReference>
<evidence type="ECO:0000256" key="7">
    <source>
        <dbReference type="SAM" id="Coils"/>
    </source>
</evidence>
<proteinExistence type="inferred from homology"/>
<dbReference type="Proteomes" id="UP000030764">
    <property type="component" value="Unassembled WGS sequence"/>
</dbReference>
<feature type="region of interest" description="Disordered" evidence="8">
    <location>
        <begin position="594"/>
        <end position="626"/>
    </location>
</feature>
<dbReference type="InterPro" id="IPR032940">
    <property type="entry name" value="CAMSAP"/>
</dbReference>
<dbReference type="InterPro" id="IPR001715">
    <property type="entry name" value="CH_dom"/>
</dbReference>
<dbReference type="AlphaFoldDB" id="A0A085MF34"/>
<dbReference type="PROSITE" id="PS50021">
    <property type="entry name" value="CH"/>
    <property type="match status" value="1"/>
</dbReference>
<feature type="compositionally biased region" description="Polar residues" evidence="8">
    <location>
        <begin position="598"/>
        <end position="610"/>
    </location>
</feature>
<feature type="region of interest" description="Disordered" evidence="8">
    <location>
        <begin position="525"/>
        <end position="546"/>
    </location>
</feature>
<feature type="compositionally biased region" description="Polar residues" evidence="8">
    <location>
        <begin position="988"/>
        <end position="1002"/>
    </location>
</feature>
<dbReference type="GO" id="GO:0030507">
    <property type="term" value="F:spectrin binding"/>
    <property type="evidence" value="ECO:0007669"/>
    <property type="project" value="InterPro"/>
</dbReference>
<evidence type="ECO:0000313" key="11">
    <source>
        <dbReference type="EMBL" id="KFD55830.1"/>
    </source>
</evidence>
<dbReference type="InterPro" id="IPR014797">
    <property type="entry name" value="CKK_CAMSAP"/>
</dbReference>
<dbReference type="InterPro" id="IPR022613">
    <property type="entry name" value="CH_CAMSAP_2"/>
</dbReference>
<evidence type="ECO:0000313" key="12">
    <source>
        <dbReference type="Proteomes" id="UP000030764"/>
    </source>
</evidence>
<keyword evidence="3 6" id="KW-0493">Microtubule</keyword>
<keyword evidence="5" id="KW-0206">Cytoskeleton</keyword>
<dbReference type="Pfam" id="PF17095">
    <property type="entry name" value="CAMSAP_CC1"/>
    <property type="match status" value="1"/>
</dbReference>
<comment type="subcellular location">
    <subcellularLocation>
        <location evidence="1">Cytoplasm</location>
        <location evidence="1">Cytoskeleton</location>
    </subcellularLocation>
</comment>
<dbReference type="SUPFAM" id="SSF47576">
    <property type="entry name" value="Calponin-homology domain, CH-domain"/>
    <property type="match status" value="1"/>
</dbReference>
<dbReference type="GO" id="GO:0005516">
    <property type="term" value="F:calmodulin binding"/>
    <property type="evidence" value="ECO:0007669"/>
    <property type="project" value="InterPro"/>
</dbReference>
<protein>
    <recommendedName>
        <fullName evidence="13">CKK domain-containing protein</fullName>
    </recommendedName>
</protein>
<dbReference type="InterPro" id="IPR058042">
    <property type="entry name" value="CAMSAP_N"/>
</dbReference>
<evidence type="ECO:0000259" key="10">
    <source>
        <dbReference type="PROSITE" id="PS51508"/>
    </source>
</evidence>
<feature type="region of interest" description="Disordered" evidence="8">
    <location>
        <begin position="947"/>
        <end position="1002"/>
    </location>
</feature>
<evidence type="ECO:0000256" key="8">
    <source>
        <dbReference type="SAM" id="MobiDB-lite"/>
    </source>
</evidence>
<feature type="compositionally biased region" description="Polar residues" evidence="8">
    <location>
        <begin position="962"/>
        <end position="981"/>
    </location>
</feature>
<dbReference type="InterPro" id="IPR011033">
    <property type="entry name" value="PRC_barrel-like_sf"/>
</dbReference>
<dbReference type="GO" id="GO:0031175">
    <property type="term" value="P:neuron projection development"/>
    <property type="evidence" value="ECO:0007669"/>
    <property type="project" value="InterPro"/>
</dbReference>
<accession>A0A085MF34</accession>
<evidence type="ECO:0000256" key="3">
    <source>
        <dbReference type="ARBA" id="ARBA00022701"/>
    </source>
</evidence>
<sequence length="1158" mass="129662">MEYLRVKQNGFYKNADDGLFTHRLHWTNKVTQFNNGFLLNVPALLSTLLYGFAGGSPSSGSRSGSSSAHVHLVATAPGARSVDEKGARYLQLNAKLRLAFVASAIMDAAVGQRGFFGKNDLLIEPVIDVLPMSEYNAAEAKLRSSVKWLLARAFGEGLPEEFVDPFYVSGDNHAQLRPTVVNAMATGELYGLAASSIFHDELFASDGHKAILQTLQRYVGQVIDSDGNAVTETALCQTTPLRVNSHLAMIDHLMAAMTKDVVSGQAVLTACKKQGPIRENDLPPDNSEGALLYWINKVCECVRDRVETSIATNGGDAPIIPEMDDVYEDICDGACVATVISYYHPEKLKFDDICFNDPMSLTDCIHNLWLIKEFCAKHLPCNVFHFTYEDVLYTHETLKPNLNAFLAELFYFFEGSLADRPVAVPIRRSMGRLETNVTRNQLRKPLKTQIDSTPTRLPNESKLHSRINSIDSLMTDRSVDSLKHRHFGTASGRKLYRSEVDVGNSRPPGTVSFLDISAETNNASLSSFVGKSPPSYTRSETMPSVKLHSTPSLIRMQLEEKRRLYEAQRQKRHTELTEQRQKLSKAAFFQLKGKEISNSDNSSPTVSQEQHTTETAKKPSPSAPAEFDEISKNIKEMQEQMKRLSMEQEKLQQLVKSRQESTTLFSPVAASVAPLFNAQSLICLPSSAFPQMCPSSSVGEMAVQSPVDGNRQDTAAVDDQSFMLHANGKRVSRLDPPLEFSNNIASWGMTCSVNRPPRRTWQSLSSSQNGDQPGGPQYAASMVDLPACREAYEEEKAQLAENFQSASKDADDNVTCRLEEKTTDGNISMNGVLEAKPTATDDGHRRTSAVAPFEALADKERDSSPGIGFVIAAESQKLDEEELLRRKEQKFARVLRRREEMELRRAKVEEENAQRRAKLMQRMEEEERRKREKELRRQRVLEEYQKRKAEQEAMEQSSSSSFGTLPNVTPRSRLTRNQSQPPVRPKSQMMSSRTALQTDTSSVSNIDRLTDSCVSEPGLSEPALKLYVKPVQKSNRTIVYNAIQHNVLVGSVNVDVKRKVLEELAKSDGKHFLLLFRDQKCQFRGLYCWDQTSETVHKLYGVGPKSCTESMMNLLFKYDSGAKQFSYIPSKHLSATIDAFTIKDDFWQRKQSSLTPRR</sequence>
<feature type="domain" description="CKK" evidence="10">
    <location>
        <begin position="1023"/>
        <end position="1157"/>
    </location>
</feature>